<comment type="caution">
    <text evidence="1">The sequence shown here is derived from an EMBL/GenBank/DDBJ whole genome shotgun (WGS) entry which is preliminary data.</text>
</comment>
<protein>
    <submittedName>
        <fullName evidence="1">DUF2125 domain-containing protein</fullName>
    </submittedName>
</protein>
<name>A0A940MJI6_9RHOB</name>
<dbReference type="AlphaFoldDB" id="A0A940MJI6"/>
<organism evidence="1 2">
    <name type="scientific">Sagittula salina</name>
    <dbReference type="NCBI Taxonomy" id="2820268"/>
    <lineage>
        <taxon>Bacteria</taxon>
        <taxon>Pseudomonadati</taxon>
        <taxon>Pseudomonadota</taxon>
        <taxon>Alphaproteobacteria</taxon>
        <taxon>Rhodobacterales</taxon>
        <taxon>Roseobacteraceae</taxon>
        <taxon>Sagittula</taxon>
    </lineage>
</organism>
<dbReference type="RefSeq" id="WP_209360611.1">
    <property type="nucleotide sequence ID" value="NZ_JAGISH010000004.1"/>
</dbReference>
<dbReference type="Proteomes" id="UP000675940">
    <property type="component" value="Unassembled WGS sequence"/>
</dbReference>
<sequence length="319" mass="34516">MKRYGVLVLVAALLWGGWWTFQAWTLRSAVEDWFEARRLDGWVAEYDDLSVRGFPSRLDVTLTTPRLMDPDHGTGWAAPFLQILGLTYDRGHVILAFADSQRLTLPSGEVQIASEGLRASLVRDGEMIERLNAEADVLNLTAPGGRVALAGVLANFHHQDGARYQLTLAVRDIATPQGALDSGRSEGLDLQAALTFDTPWTLDALRGPRPQPREIDLAGLAYRQNGLDLNVAGTLTADAQGRADGGLSVRAVNWRALLEQARAAGTLPEALADTLENALTLAAGLSGRQDTLDLPLDFHRGEVSFGIIPLGQAPRLSLP</sequence>
<dbReference type="Pfam" id="PF09898">
    <property type="entry name" value="DUF2125"/>
    <property type="match status" value="1"/>
</dbReference>
<keyword evidence="2" id="KW-1185">Reference proteome</keyword>
<gene>
    <name evidence="1" type="ORF">J5474_09210</name>
</gene>
<dbReference type="InterPro" id="IPR018666">
    <property type="entry name" value="DUF2125"/>
</dbReference>
<evidence type="ECO:0000313" key="2">
    <source>
        <dbReference type="Proteomes" id="UP000675940"/>
    </source>
</evidence>
<accession>A0A940MJI6</accession>
<evidence type="ECO:0000313" key="1">
    <source>
        <dbReference type="EMBL" id="MBP0482666.1"/>
    </source>
</evidence>
<reference evidence="1" key="1">
    <citation type="submission" date="2021-03" db="EMBL/GenBank/DDBJ databases">
        <title>Sagittula salina sp. nov. strain M10.9X isolated from the marine waste.</title>
        <authorList>
            <person name="Satari L."/>
            <person name="Molina-Menor E."/>
            <person name="Vidal-Verdu A."/>
            <person name="Pascual J."/>
            <person name="Pereto J."/>
            <person name="Porcar M."/>
        </authorList>
    </citation>
    <scope>NUCLEOTIDE SEQUENCE</scope>
    <source>
        <strain evidence="1">M10.9X</strain>
    </source>
</reference>
<proteinExistence type="predicted"/>
<dbReference type="EMBL" id="JAGISH010000004">
    <property type="protein sequence ID" value="MBP0482666.1"/>
    <property type="molecule type" value="Genomic_DNA"/>
</dbReference>